<dbReference type="EMBL" id="JH921431">
    <property type="protein sequence ID" value="EKD19365.1"/>
    <property type="molecule type" value="Genomic_DNA"/>
</dbReference>
<evidence type="ECO:0000313" key="2">
    <source>
        <dbReference type="EMBL" id="EKD19365.1"/>
    </source>
</evidence>
<name>K1WNW2_MARBU</name>
<feature type="compositionally biased region" description="Gly residues" evidence="1">
    <location>
        <begin position="242"/>
        <end position="252"/>
    </location>
</feature>
<sequence>MPDARFQIPDAGRWTLDAGRPDASSQSRFINCCLTLRDSRLACRELEDNLQEKRSLAAAAILGPLNHPSANRGSKFGTKKDCTTLRYSLPYQPSKSLSQELGEGQQSCDSESVAFKRHCLSSPKRNLASPVGLAIDAEDYIFTVDLNRDGAFGSVWVWRKVAVVLSCRLFVLQTQRKRLLTVWIHLNSCPVTVGWEQGLGWHRPTVTGTLFGWAAWRVAGDASTAVEPSQSHDRMRMRSAGAGTGTGTGTGTAGSHFVPSPPK</sequence>
<gene>
    <name evidence="2" type="ORF">MBM_02602</name>
</gene>
<dbReference type="KEGG" id="mbe:MBM_02602"/>
<feature type="region of interest" description="Disordered" evidence="1">
    <location>
        <begin position="224"/>
        <end position="263"/>
    </location>
</feature>
<proteinExistence type="predicted"/>
<dbReference type="Proteomes" id="UP000006753">
    <property type="component" value="Unassembled WGS sequence"/>
</dbReference>
<evidence type="ECO:0000256" key="1">
    <source>
        <dbReference type="SAM" id="MobiDB-lite"/>
    </source>
</evidence>
<organism evidence="2 3">
    <name type="scientific">Marssonina brunnea f. sp. multigermtubi (strain MB_m1)</name>
    <name type="common">Marssonina leaf spot fungus</name>
    <dbReference type="NCBI Taxonomy" id="1072389"/>
    <lineage>
        <taxon>Eukaryota</taxon>
        <taxon>Fungi</taxon>
        <taxon>Dikarya</taxon>
        <taxon>Ascomycota</taxon>
        <taxon>Pezizomycotina</taxon>
        <taxon>Leotiomycetes</taxon>
        <taxon>Helotiales</taxon>
        <taxon>Drepanopezizaceae</taxon>
        <taxon>Drepanopeziza</taxon>
    </lineage>
</organism>
<evidence type="ECO:0000313" key="3">
    <source>
        <dbReference type="Proteomes" id="UP000006753"/>
    </source>
</evidence>
<keyword evidence="3" id="KW-1185">Reference proteome</keyword>
<reference evidence="2 3" key="1">
    <citation type="journal article" date="2012" name="BMC Genomics">
        <title>Sequencing the genome of Marssonina brunnea reveals fungus-poplar co-evolution.</title>
        <authorList>
            <person name="Zhu S."/>
            <person name="Cao Y.-Z."/>
            <person name="Jiang C."/>
            <person name="Tan B.-Y."/>
            <person name="Wang Z."/>
            <person name="Feng S."/>
            <person name="Zhang L."/>
            <person name="Su X.-H."/>
            <person name="Brejova B."/>
            <person name="Vinar T."/>
            <person name="Xu M."/>
            <person name="Wang M.-X."/>
            <person name="Zhang S.-G."/>
            <person name="Huang M.-R."/>
            <person name="Wu R."/>
            <person name="Zhou Y."/>
        </authorList>
    </citation>
    <scope>NUCLEOTIDE SEQUENCE [LARGE SCALE GENOMIC DNA]</scope>
    <source>
        <strain evidence="2 3">MB_m1</strain>
    </source>
</reference>
<protein>
    <submittedName>
        <fullName evidence="2">Uncharacterized protein</fullName>
    </submittedName>
</protein>
<dbReference type="HOGENOM" id="CLU_1057977_0_0_1"/>
<dbReference type="AlphaFoldDB" id="K1WNW2"/>
<dbReference type="InParanoid" id="K1WNW2"/>
<accession>K1WNW2</accession>